<dbReference type="AlphaFoldDB" id="A0A8H5F0F3"/>
<evidence type="ECO:0000313" key="4">
    <source>
        <dbReference type="Proteomes" id="UP000559256"/>
    </source>
</evidence>
<proteinExistence type="predicted"/>
<evidence type="ECO:0000256" key="2">
    <source>
        <dbReference type="SAM" id="SignalP"/>
    </source>
</evidence>
<comment type="caution">
    <text evidence="3">The sequence shown here is derived from an EMBL/GenBank/DDBJ whole genome shotgun (WGS) entry which is preliminary data.</text>
</comment>
<protein>
    <submittedName>
        <fullName evidence="3">Uncharacterized protein</fullName>
    </submittedName>
</protein>
<accession>A0A8H5F0F3</accession>
<organism evidence="3 4">
    <name type="scientific">Tetrapyrgos nigripes</name>
    <dbReference type="NCBI Taxonomy" id="182062"/>
    <lineage>
        <taxon>Eukaryota</taxon>
        <taxon>Fungi</taxon>
        <taxon>Dikarya</taxon>
        <taxon>Basidiomycota</taxon>
        <taxon>Agaricomycotina</taxon>
        <taxon>Agaricomycetes</taxon>
        <taxon>Agaricomycetidae</taxon>
        <taxon>Agaricales</taxon>
        <taxon>Marasmiineae</taxon>
        <taxon>Marasmiaceae</taxon>
        <taxon>Tetrapyrgos</taxon>
    </lineage>
</organism>
<feature type="region of interest" description="Disordered" evidence="1">
    <location>
        <begin position="33"/>
        <end position="77"/>
    </location>
</feature>
<evidence type="ECO:0000313" key="3">
    <source>
        <dbReference type="EMBL" id="KAF5319076.1"/>
    </source>
</evidence>
<feature type="compositionally biased region" description="Polar residues" evidence="1">
    <location>
        <begin position="33"/>
        <end position="73"/>
    </location>
</feature>
<dbReference type="EMBL" id="JAACJM010000434">
    <property type="protein sequence ID" value="KAF5319076.1"/>
    <property type="molecule type" value="Genomic_DNA"/>
</dbReference>
<evidence type="ECO:0000256" key="1">
    <source>
        <dbReference type="SAM" id="MobiDB-lite"/>
    </source>
</evidence>
<name>A0A8H5F0F3_9AGAR</name>
<keyword evidence="2" id="KW-0732">Signal</keyword>
<reference evidence="3 4" key="1">
    <citation type="journal article" date="2020" name="ISME J.">
        <title>Uncovering the hidden diversity of litter-decomposition mechanisms in mushroom-forming fungi.</title>
        <authorList>
            <person name="Floudas D."/>
            <person name="Bentzer J."/>
            <person name="Ahren D."/>
            <person name="Johansson T."/>
            <person name="Persson P."/>
            <person name="Tunlid A."/>
        </authorList>
    </citation>
    <scope>NUCLEOTIDE SEQUENCE [LARGE SCALE GENOMIC DNA]</scope>
    <source>
        <strain evidence="3 4">CBS 291.85</strain>
    </source>
</reference>
<dbReference type="Proteomes" id="UP000559256">
    <property type="component" value="Unassembled WGS sequence"/>
</dbReference>
<feature type="chain" id="PRO_5034439422" evidence="2">
    <location>
        <begin position="18"/>
        <end position="299"/>
    </location>
</feature>
<sequence>MTQVIVIHVFLPFHLSGLQTHLKSTMDEYRNHFSNTGNQFNNTGSGPQNANTDQGVQYNNTGPGTQNNSSSQGKAPLPKNFVRAVIEFAGRDRGDQNGAWTDPTSEDIMNIWTNHSPSDMKDKFLDYKKDITQTLTEWRNSFGKAAIEALDLELQGKQNEEKQKHIDDGWTGGGNLSAHKCYYERLGFLRSPIVAKTFLKHLDAIGSKPGDQFWKENKPISALVLTILAIERAFRLCSSSTNSISQSGGLSDDNRARELTSAALMISKNDKIKWKEIVSVAENERSKESSAALPSTFPQ</sequence>
<gene>
    <name evidence="3" type="ORF">D9758_018664</name>
</gene>
<keyword evidence="4" id="KW-1185">Reference proteome</keyword>
<dbReference type="OrthoDB" id="3014170at2759"/>
<feature type="signal peptide" evidence="2">
    <location>
        <begin position="1"/>
        <end position="17"/>
    </location>
</feature>